<gene>
    <name evidence="2" type="ORF">QE152_g6772</name>
</gene>
<accession>A0AAW1MIW6</accession>
<evidence type="ECO:0000313" key="3">
    <source>
        <dbReference type="Proteomes" id="UP001458880"/>
    </source>
</evidence>
<name>A0AAW1MIW6_POPJA</name>
<dbReference type="AlphaFoldDB" id="A0AAW1MIW6"/>
<evidence type="ECO:0000256" key="1">
    <source>
        <dbReference type="SAM" id="MobiDB-lite"/>
    </source>
</evidence>
<evidence type="ECO:0000313" key="2">
    <source>
        <dbReference type="EMBL" id="KAK9745589.1"/>
    </source>
</evidence>
<proteinExistence type="predicted"/>
<sequence length="99" mass="11502">MITDNSEHGERESDQSDSENSENFSNRVNLPKSLRGKNGHRWCSVPNIRKRVARRNILHIVQGPIGEAREADTPLFFERIHFSKHFENSRKESRQSSTL</sequence>
<protein>
    <submittedName>
        <fullName evidence="2">Uncharacterized protein</fullName>
    </submittedName>
</protein>
<reference evidence="2 3" key="1">
    <citation type="journal article" date="2024" name="BMC Genomics">
        <title>De novo assembly and annotation of Popillia japonica's genome with initial clues to its potential as an invasive pest.</title>
        <authorList>
            <person name="Cucini C."/>
            <person name="Boschi S."/>
            <person name="Funari R."/>
            <person name="Cardaioli E."/>
            <person name="Iannotti N."/>
            <person name="Marturano G."/>
            <person name="Paoli F."/>
            <person name="Bruttini M."/>
            <person name="Carapelli A."/>
            <person name="Frati F."/>
            <person name="Nardi F."/>
        </authorList>
    </citation>
    <scope>NUCLEOTIDE SEQUENCE [LARGE SCALE GENOMIC DNA]</scope>
    <source>
        <strain evidence="2">DMR45628</strain>
    </source>
</reference>
<comment type="caution">
    <text evidence="2">The sequence shown here is derived from an EMBL/GenBank/DDBJ whole genome shotgun (WGS) entry which is preliminary data.</text>
</comment>
<dbReference type="EMBL" id="JASPKY010000047">
    <property type="protein sequence ID" value="KAK9745589.1"/>
    <property type="molecule type" value="Genomic_DNA"/>
</dbReference>
<keyword evidence="3" id="KW-1185">Reference proteome</keyword>
<feature type="compositionally biased region" description="Basic and acidic residues" evidence="1">
    <location>
        <begin position="1"/>
        <end position="14"/>
    </location>
</feature>
<feature type="region of interest" description="Disordered" evidence="1">
    <location>
        <begin position="1"/>
        <end position="41"/>
    </location>
</feature>
<dbReference type="Proteomes" id="UP001458880">
    <property type="component" value="Unassembled WGS sequence"/>
</dbReference>
<organism evidence="2 3">
    <name type="scientific">Popillia japonica</name>
    <name type="common">Japanese beetle</name>
    <dbReference type="NCBI Taxonomy" id="7064"/>
    <lineage>
        <taxon>Eukaryota</taxon>
        <taxon>Metazoa</taxon>
        <taxon>Ecdysozoa</taxon>
        <taxon>Arthropoda</taxon>
        <taxon>Hexapoda</taxon>
        <taxon>Insecta</taxon>
        <taxon>Pterygota</taxon>
        <taxon>Neoptera</taxon>
        <taxon>Endopterygota</taxon>
        <taxon>Coleoptera</taxon>
        <taxon>Polyphaga</taxon>
        <taxon>Scarabaeiformia</taxon>
        <taxon>Scarabaeidae</taxon>
        <taxon>Rutelinae</taxon>
        <taxon>Popillia</taxon>
    </lineage>
</organism>